<keyword evidence="6" id="KW-1185">Reference proteome</keyword>
<evidence type="ECO:0000256" key="4">
    <source>
        <dbReference type="ARBA" id="ARBA00022679"/>
    </source>
</evidence>
<dbReference type="PATRIC" id="fig|1239307.3.peg.4454"/>
<dbReference type="PANTHER" id="PTHR11739">
    <property type="entry name" value="CITRATE SYNTHASE"/>
    <property type="match status" value="1"/>
</dbReference>
<dbReference type="Pfam" id="PF00285">
    <property type="entry name" value="Citrate_synt"/>
    <property type="match status" value="1"/>
</dbReference>
<dbReference type="KEGG" id="sod:Sant_4037"/>
<reference evidence="5 6" key="1">
    <citation type="journal article" date="2014" name="Genome Biol. Evol.">
        <title>Genome degeneration and adaptation in a nascent stage of symbiosis.</title>
        <authorList>
            <person name="Oakeson K.F."/>
            <person name="Gil R."/>
            <person name="Clayton A.L."/>
            <person name="Dunn D.M."/>
            <person name="von Niederhausern A.C."/>
            <person name="Hamil C."/>
            <person name="Aoyagi A."/>
            <person name="Duval B."/>
            <person name="Baca A."/>
            <person name="Silva F.J."/>
            <person name="Vallier A."/>
            <person name="Jackson D.G."/>
            <person name="Latorre A."/>
            <person name="Weiss R.B."/>
            <person name="Heddi A."/>
            <person name="Moya A."/>
            <person name="Dale C."/>
        </authorList>
    </citation>
    <scope>NUCLEOTIDE SEQUENCE [LARGE SCALE GENOMIC DNA]</scope>
    <source>
        <strain evidence="5 6">HS1</strain>
    </source>
</reference>
<evidence type="ECO:0000313" key="5">
    <source>
        <dbReference type="EMBL" id="AHF78993.1"/>
    </source>
</evidence>
<gene>
    <name evidence="5" type="ORF">Sant_4037</name>
</gene>
<evidence type="ECO:0000313" key="6">
    <source>
        <dbReference type="Proteomes" id="UP000019028"/>
    </source>
</evidence>
<dbReference type="Gene3D" id="1.10.580.10">
    <property type="entry name" value="Citrate Synthase, domain 1"/>
    <property type="match status" value="2"/>
</dbReference>
<dbReference type="AlphaFoldDB" id="W0I3K3"/>
<dbReference type="InterPro" id="IPR002020">
    <property type="entry name" value="Citrate_synthase"/>
</dbReference>
<dbReference type="GO" id="GO:0036440">
    <property type="term" value="F:citrate synthase activity"/>
    <property type="evidence" value="ECO:0007669"/>
    <property type="project" value="UniProtKB-EC"/>
</dbReference>
<dbReference type="CDD" id="cd06102">
    <property type="entry name" value="citrate_synt_like_2"/>
    <property type="match status" value="1"/>
</dbReference>
<dbReference type="EMBL" id="CP006569">
    <property type="protein sequence ID" value="AHF78993.1"/>
    <property type="molecule type" value="Genomic_DNA"/>
</dbReference>
<organism evidence="5 6">
    <name type="scientific">Sodalis praecaptivus</name>
    <dbReference type="NCBI Taxonomy" id="1239307"/>
    <lineage>
        <taxon>Bacteria</taxon>
        <taxon>Pseudomonadati</taxon>
        <taxon>Pseudomonadota</taxon>
        <taxon>Gammaproteobacteria</taxon>
        <taxon>Enterobacterales</taxon>
        <taxon>Bruguierivoracaceae</taxon>
        <taxon>Sodalis</taxon>
    </lineage>
</organism>
<dbReference type="UniPathway" id="UPA00223">
    <property type="reaction ID" value="UER00717"/>
</dbReference>
<evidence type="ECO:0000256" key="3">
    <source>
        <dbReference type="ARBA" id="ARBA00012972"/>
    </source>
</evidence>
<dbReference type="EC" id="2.3.3.16" evidence="3"/>
<dbReference type="PANTHER" id="PTHR11739:SF4">
    <property type="entry name" value="CITRATE SYNTHASE, PEROXISOMAL"/>
    <property type="match status" value="1"/>
</dbReference>
<name>W0I3K3_9GAMM</name>
<accession>W0I3K3</accession>
<evidence type="ECO:0000256" key="2">
    <source>
        <dbReference type="ARBA" id="ARBA00010566"/>
    </source>
</evidence>
<dbReference type="GO" id="GO:0006099">
    <property type="term" value="P:tricarboxylic acid cycle"/>
    <property type="evidence" value="ECO:0007669"/>
    <property type="project" value="UniProtKB-UniPathway"/>
</dbReference>
<dbReference type="InterPro" id="IPR016142">
    <property type="entry name" value="Citrate_synth-like_lrg_a-sub"/>
</dbReference>
<dbReference type="InterPro" id="IPR036969">
    <property type="entry name" value="Citrate_synthase_sf"/>
</dbReference>
<dbReference type="SUPFAM" id="SSF48256">
    <property type="entry name" value="Citrate synthase"/>
    <property type="match status" value="1"/>
</dbReference>
<dbReference type="RefSeq" id="WP_025424114.1">
    <property type="nucleotide sequence ID" value="NZ_CP006569.1"/>
</dbReference>
<dbReference type="HOGENOM" id="CLU_025068_1_0_6"/>
<comment type="similarity">
    <text evidence="2">Belongs to the citrate synthase family.</text>
</comment>
<dbReference type="Gene3D" id="1.10.1660.10">
    <property type="match status" value="1"/>
</dbReference>
<dbReference type="Proteomes" id="UP000019028">
    <property type="component" value="Chromosome"/>
</dbReference>
<dbReference type="GO" id="GO:0005829">
    <property type="term" value="C:cytosol"/>
    <property type="evidence" value="ECO:0007669"/>
    <property type="project" value="TreeGrafter"/>
</dbReference>
<dbReference type="Gene3D" id="1.10.230.10">
    <property type="entry name" value="Cytochrome P450-Terp, domain 2"/>
    <property type="match status" value="1"/>
</dbReference>
<dbReference type="OrthoDB" id="9800864at2"/>
<proteinExistence type="inferred from homology"/>
<dbReference type="InterPro" id="IPR016143">
    <property type="entry name" value="Citrate_synth-like_sm_a-sub"/>
</dbReference>
<protein>
    <recommendedName>
        <fullName evidence="3">citrate synthase (unknown stereospecificity)</fullName>
        <ecNumber evidence="3">2.3.3.16</ecNumber>
    </recommendedName>
</protein>
<keyword evidence="4" id="KW-0808">Transferase</keyword>
<comment type="pathway">
    <text evidence="1">Carbohydrate metabolism; tricarboxylic acid cycle; isocitrate from oxaloacetate: step 1/2.</text>
</comment>
<dbReference type="GO" id="GO:0005975">
    <property type="term" value="P:carbohydrate metabolic process"/>
    <property type="evidence" value="ECO:0007669"/>
    <property type="project" value="TreeGrafter"/>
</dbReference>
<sequence length="390" mass="42383">MDDSDNHGMIDAGEATRRLRVSFATLYSYVSRGLIHSEAQPGNTRTRLYSTADIERLIWQKTLARKPSAAAATALSWGLPVLETRISQIQNGMLTYRGRNILELADTSTLEDVAMLLWNAPVNPFAAARFSRAAIPGWSEAAERLRDDPVIDRAITLMSFVRRVLKDADDSSALAAQLVQAMAAAVVTGTPDVERPLHEALAACWHAPAAADIIRRVLVCCAEHELNTSSFSVRVAASTDVDLATCLLTGLTAYCGYEHSGVVLEARELLRQVMAQQDPTPLIASLTRTGVPVAGFFHRLYPDGDPRAREILSHLSVPAPVARTIEAIGQITGLKPNIELALVIVEQVYRLPVGAAEAMFITGRSVGWISHAMEQKMSGIRIRPRASAGR</sequence>
<evidence type="ECO:0000256" key="1">
    <source>
        <dbReference type="ARBA" id="ARBA00004751"/>
    </source>
</evidence>